<organism evidence="1">
    <name type="scientific">Anopheles atroparvus</name>
    <name type="common">European mosquito</name>
    <dbReference type="NCBI Taxonomy" id="41427"/>
    <lineage>
        <taxon>Eukaryota</taxon>
        <taxon>Metazoa</taxon>
        <taxon>Ecdysozoa</taxon>
        <taxon>Arthropoda</taxon>
        <taxon>Hexapoda</taxon>
        <taxon>Insecta</taxon>
        <taxon>Pterygota</taxon>
        <taxon>Neoptera</taxon>
        <taxon>Endopterygota</taxon>
        <taxon>Diptera</taxon>
        <taxon>Nematocera</taxon>
        <taxon>Culicoidea</taxon>
        <taxon>Culicidae</taxon>
        <taxon>Anophelinae</taxon>
        <taxon>Anopheles</taxon>
    </lineage>
</organism>
<dbReference type="EnsemblMetazoa" id="AATE009332-RA">
    <property type="protein sequence ID" value="AATE009332-PA.1"/>
    <property type="gene ID" value="AATE009332"/>
</dbReference>
<protein>
    <submittedName>
        <fullName evidence="1">Uncharacterized protein</fullName>
    </submittedName>
</protein>
<proteinExistence type="predicted"/>
<accession>A0A182J131</accession>
<dbReference type="VEuPathDB" id="VectorBase:AATE009332"/>
<reference evidence="1" key="1">
    <citation type="submission" date="2022-08" db="UniProtKB">
        <authorList>
            <consortium name="EnsemblMetazoa"/>
        </authorList>
    </citation>
    <scope>IDENTIFICATION</scope>
    <source>
        <strain evidence="1">EBRO</strain>
    </source>
</reference>
<dbReference type="AlphaFoldDB" id="A0A182J131"/>
<evidence type="ECO:0000313" key="1">
    <source>
        <dbReference type="EnsemblMetazoa" id="AATE009332-PA.1"/>
    </source>
</evidence>
<sequence length="142" mass="14972">MGYKSEISRISSETFYGAQSAPSQYSATEGKPVVHRLLLQFLMYCESPVSSEATSCTRAAGAAGWAGGTCWIGCIGICCIGWPPIIIMGCCGWSAGINFAAGNECVKARSKEAFVLQKEKRKDAGISTHFLARGSGGTVFDG</sequence>
<name>A0A182J131_ANOAO</name>